<dbReference type="AlphaFoldDB" id="A0A8S1WG99"/>
<dbReference type="EMBL" id="CAJJDP010000088">
    <property type="protein sequence ID" value="CAD8187189.1"/>
    <property type="molecule type" value="Genomic_DNA"/>
</dbReference>
<evidence type="ECO:0000313" key="3">
    <source>
        <dbReference type="Proteomes" id="UP000683925"/>
    </source>
</evidence>
<name>A0A8S1WG99_PAROT</name>
<accession>A0A8S1WG99</accession>
<gene>
    <name evidence="2" type="ORF">POCTA_138.1.T0890154</name>
</gene>
<feature type="transmembrane region" description="Helical" evidence="1">
    <location>
        <begin position="50"/>
        <end position="67"/>
    </location>
</feature>
<reference evidence="2" key="1">
    <citation type="submission" date="2021-01" db="EMBL/GenBank/DDBJ databases">
        <authorList>
            <consortium name="Genoscope - CEA"/>
            <person name="William W."/>
        </authorList>
    </citation>
    <scope>NUCLEOTIDE SEQUENCE</scope>
</reference>
<sequence>MYLKYLQRRFQSKKLNNIRKANFWKTGILHTLIILQYFDQNANIQQINLPFALLRILLLGQLMNLILNTS</sequence>
<evidence type="ECO:0000313" key="2">
    <source>
        <dbReference type="EMBL" id="CAD8187189.1"/>
    </source>
</evidence>
<organism evidence="2 3">
    <name type="scientific">Paramecium octaurelia</name>
    <dbReference type="NCBI Taxonomy" id="43137"/>
    <lineage>
        <taxon>Eukaryota</taxon>
        <taxon>Sar</taxon>
        <taxon>Alveolata</taxon>
        <taxon>Ciliophora</taxon>
        <taxon>Intramacronucleata</taxon>
        <taxon>Oligohymenophorea</taxon>
        <taxon>Peniculida</taxon>
        <taxon>Parameciidae</taxon>
        <taxon>Paramecium</taxon>
    </lineage>
</organism>
<evidence type="ECO:0000256" key="1">
    <source>
        <dbReference type="SAM" id="Phobius"/>
    </source>
</evidence>
<dbReference type="Proteomes" id="UP000683925">
    <property type="component" value="Unassembled WGS sequence"/>
</dbReference>
<keyword evidence="1" id="KW-1133">Transmembrane helix</keyword>
<keyword evidence="3" id="KW-1185">Reference proteome</keyword>
<feature type="transmembrane region" description="Helical" evidence="1">
    <location>
        <begin position="21"/>
        <end position="38"/>
    </location>
</feature>
<keyword evidence="1" id="KW-0472">Membrane</keyword>
<keyword evidence="1" id="KW-0812">Transmembrane</keyword>
<comment type="caution">
    <text evidence="2">The sequence shown here is derived from an EMBL/GenBank/DDBJ whole genome shotgun (WGS) entry which is preliminary data.</text>
</comment>
<proteinExistence type="predicted"/>
<protein>
    <submittedName>
        <fullName evidence="2">Uncharacterized protein</fullName>
    </submittedName>
</protein>